<evidence type="ECO:0000313" key="2">
    <source>
        <dbReference type="EMBL" id="KAA0199515.1"/>
    </source>
</evidence>
<evidence type="ECO:0000256" key="1">
    <source>
        <dbReference type="SAM" id="MobiDB-lite"/>
    </source>
</evidence>
<gene>
    <name evidence="2" type="ORF">HAZT_HAZT005029</name>
</gene>
<accession>A0A6A0H6G8</accession>
<reference evidence="2" key="2">
    <citation type="journal article" date="2018" name="Environ. Sci. Technol.">
        <title>The Toxicogenome of Hyalella azteca: A Model for Sediment Ecotoxicology and Evolutionary Toxicology.</title>
        <authorList>
            <person name="Poynton H.C."/>
            <person name="Hasenbein S."/>
            <person name="Benoit J.B."/>
            <person name="Sepulveda M.S."/>
            <person name="Poelchau M.F."/>
            <person name="Hughes D.S.T."/>
            <person name="Murali S.C."/>
            <person name="Chen S."/>
            <person name="Glastad K.M."/>
            <person name="Goodisman M.A.D."/>
            <person name="Werren J.H."/>
            <person name="Vineis J.H."/>
            <person name="Bowen J.L."/>
            <person name="Friedrich M."/>
            <person name="Jones J."/>
            <person name="Robertson H.M."/>
            <person name="Feyereisen R."/>
            <person name="Mechler-Hickson A."/>
            <person name="Mathers N."/>
            <person name="Lee C.E."/>
            <person name="Colbourne J.K."/>
            <person name="Biales A."/>
            <person name="Johnston J.S."/>
            <person name="Wellborn G.A."/>
            <person name="Rosendale A.J."/>
            <person name="Cridge A.G."/>
            <person name="Munoz-Torres M.C."/>
            <person name="Bain P.A."/>
            <person name="Manny A.R."/>
            <person name="Major K.M."/>
            <person name="Lambert F.N."/>
            <person name="Vulpe C.D."/>
            <person name="Tuck P."/>
            <person name="Blalock B.J."/>
            <person name="Lin Y.Y."/>
            <person name="Smith M.E."/>
            <person name="Ochoa-Acuna H."/>
            <person name="Chen M.M."/>
            <person name="Childers C.P."/>
            <person name="Qu J."/>
            <person name="Dugan S."/>
            <person name="Lee S.L."/>
            <person name="Chao H."/>
            <person name="Dinh H."/>
            <person name="Han Y."/>
            <person name="Doddapaneni H."/>
            <person name="Worley K.C."/>
            <person name="Muzny D.M."/>
            <person name="Gibbs R.A."/>
            <person name="Richards S."/>
        </authorList>
    </citation>
    <scope>NUCLEOTIDE SEQUENCE</scope>
    <source>
        <strain evidence="2">HAZT.00-mixed</strain>
        <tissue evidence="2">Whole organism</tissue>
    </source>
</reference>
<feature type="region of interest" description="Disordered" evidence="1">
    <location>
        <begin position="1"/>
        <end position="70"/>
    </location>
</feature>
<feature type="compositionally biased region" description="Low complexity" evidence="1">
    <location>
        <begin position="33"/>
        <end position="44"/>
    </location>
</feature>
<reference evidence="2" key="1">
    <citation type="submission" date="2014-08" db="EMBL/GenBank/DDBJ databases">
        <authorList>
            <person name="Murali S."/>
            <person name="Richards S."/>
            <person name="Bandaranaike D."/>
            <person name="Bellair M."/>
            <person name="Blankenburg K."/>
            <person name="Chao H."/>
            <person name="Dinh H."/>
            <person name="Doddapaneni H."/>
            <person name="Dugan-Rocha S."/>
            <person name="Elkadiri S."/>
            <person name="Gnanaolivu R."/>
            <person name="Hughes D."/>
            <person name="Lee S."/>
            <person name="Li M."/>
            <person name="Ming W."/>
            <person name="Munidasa M."/>
            <person name="Muniz J."/>
            <person name="Nguyen L."/>
            <person name="Osuji N."/>
            <person name="Pu L.-L."/>
            <person name="Puazo M."/>
            <person name="Skinner E."/>
            <person name="Qu C."/>
            <person name="Quiroz J."/>
            <person name="Raj R."/>
            <person name="Weissenberger G."/>
            <person name="Xin Y."/>
            <person name="Zou X."/>
            <person name="Han Y."/>
            <person name="Worley K."/>
            <person name="Muzny D."/>
            <person name="Gibbs R."/>
        </authorList>
    </citation>
    <scope>NUCLEOTIDE SEQUENCE</scope>
    <source>
        <strain evidence="2">HAZT.00-mixed</strain>
        <tissue evidence="2">Whole organism</tissue>
    </source>
</reference>
<comment type="caution">
    <text evidence="2">The sequence shown here is derived from an EMBL/GenBank/DDBJ whole genome shotgun (WGS) entry which is preliminary data.</text>
</comment>
<dbReference type="AlphaFoldDB" id="A0A6A0H6G8"/>
<proteinExistence type="predicted"/>
<protein>
    <submittedName>
        <fullName evidence="2">Uncharacterized protein</fullName>
    </submittedName>
</protein>
<sequence>MQRKHPERVQFTIVDNQHDADSPVPLGEDDSSLHAATTSTTSLLQPPEAHYQHHNSLHQQLVSGNVRSCV</sequence>
<feature type="compositionally biased region" description="Polar residues" evidence="1">
    <location>
        <begin position="57"/>
        <end position="70"/>
    </location>
</feature>
<dbReference type="EMBL" id="JQDR03006875">
    <property type="protein sequence ID" value="KAA0199515.1"/>
    <property type="molecule type" value="Genomic_DNA"/>
</dbReference>
<name>A0A6A0H6G8_HYAAZ</name>
<dbReference type="Proteomes" id="UP000711488">
    <property type="component" value="Unassembled WGS sequence"/>
</dbReference>
<organism evidence="2">
    <name type="scientific">Hyalella azteca</name>
    <name type="common">Amphipod</name>
    <dbReference type="NCBI Taxonomy" id="294128"/>
    <lineage>
        <taxon>Eukaryota</taxon>
        <taxon>Metazoa</taxon>
        <taxon>Ecdysozoa</taxon>
        <taxon>Arthropoda</taxon>
        <taxon>Crustacea</taxon>
        <taxon>Multicrustacea</taxon>
        <taxon>Malacostraca</taxon>
        <taxon>Eumalacostraca</taxon>
        <taxon>Peracarida</taxon>
        <taxon>Amphipoda</taxon>
        <taxon>Senticaudata</taxon>
        <taxon>Talitrida</taxon>
        <taxon>Talitroidea</taxon>
        <taxon>Hyalellidae</taxon>
        <taxon>Hyalella</taxon>
    </lineage>
</organism>
<reference evidence="2" key="3">
    <citation type="submission" date="2019-06" db="EMBL/GenBank/DDBJ databases">
        <authorList>
            <person name="Poynton C."/>
            <person name="Hasenbein S."/>
            <person name="Benoit J.B."/>
            <person name="Sepulveda M.S."/>
            <person name="Poelchau M.F."/>
            <person name="Murali S.C."/>
            <person name="Chen S."/>
            <person name="Glastad K.M."/>
            <person name="Werren J.H."/>
            <person name="Vineis J.H."/>
            <person name="Bowen J.L."/>
            <person name="Friedrich M."/>
            <person name="Jones J."/>
            <person name="Robertson H.M."/>
            <person name="Feyereisen R."/>
            <person name="Mechler-Hickson A."/>
            <person name="Mathers N."/>
            <person name="Lee C.E."/>
            <person name="Colbourne J.K."/>
            <person name="Biales A."/>
            <person name="Johnston J.S."/>
            <person name="Wellborn G.A."/>
            <person name="Rosendale A.J."/>
            <person name="Cridge A.G."/>
            <person name="Munoz-Torres M.C."/>
            <person name="Bain P.A."/>
            <person name="Manny A.R."/>
            <person name="Major K.M."/>
            <person name="Lambert F.N."/>
            <person name="Vulpe C.D."/>
            <person name="Tuck P."/>
            <person name="Blalock B.J."/>
            <person name="Lin Y.-Y."/>
            <person name="Smith M.E."/>
            <person name="Ochoa-Acuna H."/>
            <person name="Chen M.-J.M."/>
            <person name="Childers C.P."/>
            <person name="Qu J."/>
            <person name="Dugan S."/>
            <person name="Lee S.L."/>
            <person name="Chao H."/>
            <person name="Dinh H."/>
            <person name="Han Y."/>
            <person name="Doddapaneni H."/>
            <person name="Worley K.C."/>
            <person name="Muzny D.M."/>
            <person name="Gibbs R.A."/>
            <person name="Richards S."/>
        </authorList>
    </citation>
    <scope>NUCLEOTIDE SEQUENCE</scope>
    <source>
        <strain evidence="2">HAZT.00-mixed</strain>
        <tissue evidence="2">Whole organism</tissue>
    </source>
</reference>